<dbReference type="PANTHER" id="PTHR33478:SF1">
    <property type="entry name" value="EXTRACELLULAR METALLOPROTEINASE MEP"/>
    <property type="match status" value="1"/>
</dbReference>
<dbReference type="GO" id="GO:0004222">
    <property type="term" value="F:metalloendopeptidase activity"/>
    <property type="evidence" value="ECO:0007669"/>
    <property type="project" value="InterPro"/>
</dbReference>
<keyword evidence="11" id="KW-0865">Zymogen</keyword>
<dbReference type="NCBIfam" id="TIGR04183">
    <property type="entry name" value="Por_Secre_tail"/>
    <property type="match status" value="1"/>
</dbReference>
<gene>
    <name evidence="14" type="ORF">CHRY9393_03413</name>
</gene>
<feature type="chain" id="PRO_5026674055" description="Secretion system C-terminal sorting domain-containing protein" evidence="12">
    <location>
        <begin position="22"/>
        <end position="884"/>
    </location>
</feature>
<dbReference type="InterPro" id="IPR001842">
    <property type="entry name" value="Peptidase_M36"/>
</dbReference>
<protein>
    <recommendedName>
        <fullName evidence="13">Secretion system C-terminal sorting domain-containing protein</fullName>
    </recommendedName>
</protein>
<evidence type="ECO:0000256" key="10">
    <source>
        <dbReference type="ARBA" id="ARBA00023049"/>
    </source>
</evidence>
<keyword evidence="15" id="KW-1185">Reference proteome</keyword>
<dbReference type="SUPFAM" id="SSF55486">
    <property type="entry name" value="Metalloproteases ('zincins'), catalytic domain"/>
    <property type="match status" value="1"/>
</dbReference>
<dbReference type="GO" id="GO:0008270">
    <property type="term" value="F:zinc ion binding"/>
    <property type="evidence" value="ECO:0007669"/>
    <property type="project" value="InterPro"/>
</dbReference>
<dbReference type="RefSeq" id="WP_162074330.1">
    <property type="nucleotide sequence ID" value="NZ_CACVBY010000140.1"/>
</dbReference>
<keyword evidence="9" id="KW-0862">Zinc</keyword>
<proteinExistence type="inferred from homology"/>
<evidence type="ECO:0000256" key="1">
    <source>
        <dbReference type="ARBA" id="ARBA00001947"/>
    </source>
</evidence>
<evidence type="ECO:0000256" key="12">
    <source>
        <dbReference type="SAM" id="SignalP"/>
    </source>
</evidence>
<dbReference type="Pfam" id="PF18962">
    <property type="entry name" value="Por_Secre_tail"/>
    <property type="match status" value="1"/>
</dbReference>
<evidence type="ECO:0000256" key="4">
    <source>
        <dbReference type="ARBA" id="ARBA00022525"/>
    </source>
</evidence>
<evidence type="ECO:0000256" key="9">
    <source>
        <dbReference type="ARBA" id="ARBA00022833"/>
    </source>
</evidence>
<reference evidence="14 15" key="1">
    <citation type="submission" date="2020-01" db="EMBL/GenBank/DDBJ databases">
        <authorList>
            <person name="Rodrigo-Torres L."/>
            <person name="Arahal R. D."/>
            <person name="Lucena T."/>
        </authorList>
    </citation>
    <scope>NUCLEOTIDE SEQUENCE [LARGE SCALE GENOMIC DNA]</scope>
    <source>
        <strain evidence="14 15">CECT 9393</strain>
    </source>
</reference>
<dbReference type="PANTHER" id="PTHR33478">
    <property type="entry name" value="EXTRACELLULAR METALLOPROTEINASE MEP"/>
    <property type="match status" value="1"/>
</dbReference>
<evidence type="ECO:0000256" key="7">
    <source>
        <dbReference type="ARBA" id="ARBA00022729"/>
    </source>
</evidence>
<evidence type="ECO:0000313" key="14">
    <source>
        <dbReference type="EMBL" id="CAA7392825.1"/>
    </source>
</evidence>
<dbReference type="Gene3D" id="3.50.30.30">
    <property type="match status" value="1"/>
</dbReference>
<comment type="subcellular location">
    <subcellularLocation>
        <location evidence="2">Secreted</location>
    </subcellularLocation>
</comment>
<dbReference type="InterPro" id="IPR026444">
    <property type="entry name" value="Secre_tail"/>
</dbReference>
<evidence type="ECO:0000256" key="11">
    <source>
        <dbReference type="ARBA" id="ARBA00023145"/>
    </source>
</evidence>
<evidence type="ECO:0000256" key="3">
    <source>
        <dbReference type="ARBA" id="ARBA00006006"/>
    </source>
</evidence>
<dbReference type="AlphaFoldDB" id="A0A6N4Y0R3"/>
<dbReference type="Gene3D" id="3.10.170.10">
    <property type="match status" value="1"/>
</dbReference>
<comment type="similarity">
    <text evidence="3">Belongs to the peptidase M36 family.</text>
</comment>
<dbReference type="InterPro" id="IPR027268">
    <property type="entry name" value="Peptidase_M4/M1_CTD_sf"/>
</dbReference>
<feature type="domain" description="Secretion system C-terminal sorting" evidence="13">
    <location>
        <begin position="808"/>
        <end position="882"/>
    </location>
</feature>
<sequence>MKKNYSAFIAALFLCSSMSFAQDNETILNRYLRSTSSQFKKSDLLNYSIENKDYSASLKGDIIKVQQTYNGLPVFNAISTALIRDNKIAYFSDSFEKDYKRVDYSIPKLDFQKAFEKMSQEIQLKNSSEYKLQAFHLKDHDKKNLVSHYRTVYLKDQNDLILCYEFLFSEKENLNLWDILVNAETGKIVRKSNLTVHCDLSLDQYKSDNNGLFFPQNKAFYNSKIDDFSTSFSRNTYESKICKEGSNLDLSKNTTLVDNASYNVFAIPIESPNFGNRSVMTNPWVLSSSPEGWHSDGINHYTDTRGNNTELGLASVDESTDEIIMTPVDGGSTRNFNFPFDESLPISENFNASLANLFFTINRVHDILYQLGFTETARNFQKNNFENGGLGDDQANAFLIPEPFSIANFGTPPDGMPGVMNLSTWAQPLYLQYNAPTEAQSRMVKSILAPFGFPIVSAGSTGEVMFVSNACIPLTANLLTGKIGLIESTMSCEDAVQLKNIEDAGATDAIVYEGPGSNDISPMTGNDQNLFIRSVKILNSEGEYMKSLLNQGTTVNVTLKNDFSYSKESIIGFDNGIVTHEYVHGLSNRLTGDGYSCLDKNVSAEQMGEGWSDFYSMILTNRPEYTASTSRGSGTYVLNETPTGPGVRPAKYSIDFSINNYTYGRTNGMKFSNGAIDEHSIGFVWATMLWDLHWKYAEKYGYSSDVLANTTNGSTKVLQLVTDALKLQVCNPSFVEGRDAILAADQVATGGEDKCMIWKVFAKRGLGVNASAGNKTNINDQIEDFTVPAECNILSTDEVKTVKNTILIYPNPVKNEFFIEFPSKATGRFDVEVYDMSGKLVLSEGRVFPSVKKPISTDTLSNGVYVVRVKGLGFDSQSKIIIKK</sequence>
<keyword evidence="5" id="KW-0645">Protease</keyword>
<dbReference type="EMBL" id="CACVBY010000140">
    <property type="protein sequence ID" value="CAA7392825.1"/>
    <property type="molecule type" value="Genomic_DNA"/>
</dbReference>
<keyword evidence="7 12" id="KW-0732">Signal</keyword>
<evidence type="ECO:0000256" key="5">
    <source>
        <dbReference type="ARBA" id="ARBA00022670"/>
    </source>
</evidence>
<keyword evidence="6" id="KW-0479">Metal-binding</keyword>
<keyword evidence="8" id="KW-0378">Hydrolase</keyword>
<name>A0A6N4Y0R3_9FLAO</name>
<dbReference type="InterPro" id="IPR050371">
    <property type="entry name" value="Fungal_virulence_M36"/>
</dbReference>
<keyword evidence="10" id="KW-0482">Metalloprotease</keyword>
<dbReference type="Pfam" id="PF02128">
    <property type="entry name" value="Peptidase_M36"/>
    <property type="match status" value="1"/>
</dbReference>
<dbReference type="GO" id="GO:0005615">
    <property type="term" value="C:extracellular space"/>
    <property type="evidence" value="ECO:0007669"/>
    <property type="project" value="InterPro"/>
</dbReference>
<evidence type="ECO:0000256" key="2">
    <source>
        <dbReference type="ARBA" id="ARBA00004613"/>
    </source>
</evidence>
<evidence type="ECO:0000256" key="8">
    <source>
        <dbReference type="ARBA" id="ARBA00022801"/>
    </source>
</evidence>
<comment type="cofactor">
    <cofactor evidence="1">
        <name>Zn(2+)</name>
        <dbReference type="ChEBI" id="CHEBI:29105"/>
    </cofactor>
</comment>
<evidence type="ECO:0000313" key="15">
    <source>
        <dbReference type="Proteomes" id="UP000445309"/>
    </source>
</evidence>
<feature type="signal peptide" evidence="12">
    <location>
        <begin position="1"/>
        <end position="21"/>
    </location>
</feature>
<dbReference type="Proteomes" id="UP000445309">
    <property type="component" value="Unassembled WGS sequence"/>
</dbReference>
<keyword evidence="4" id="KW-0964">Secreted</keyword>
<evidence type="ECO:0000256" key="6">
    <source>
        <dbReference type="ARBA" id="ARBA00022723"/>
    </source>
</evidence>
<accession>A0A6N4Y0R3</accession>
<dbReference type="Gene3D" id="1.10.390.10">
    <property type="entry name" value="Neutral Protease Domain 2"/>
    <property type="match status" value="1"/>
</dbReference>
<dbReference type="GO" id="GO:0006508">
    <property type="term" value="P:proteolysis"/>
    <property type="evidence" value="ECO:0007669"/>
    <property type="project" value="UniProtKB-KW"/>
</dbReference>
<evidence type="ECO:0000259" key="13">
    <source>
        <dbReference type="Pfam" id="PF18962"/>
    </source>
</evidence>
<organism evidence="14 15">
    <name type="scientific">Chryseobacterium fistulae</name>
    <dbReference type="NCBI Taxonomy" id="2675058"/>
    <lineage>
        <taxon>Bacteria</taxon>
        <taxon>Pseudomonadati</taxon>
        <taxon>Bacteroidota</taxon>
        <taxon>Flavobacteriia</taxon>
        <taxon>Flavobacteriales</taxon>
        <taxon>Weeksellaceae</taxon>
        <taxon>Chryseobacterium group</taxon>
        <taxon>Chryseobacterium</taxon>
    </lineage>
</organism>